<proteinExistence type="predicted"/>
<dbReference type="AlphaFoldDB" id="A0A9J6FAC5"/>
<protein>
    <submittedName>
        <fullName evidence="2">Uncharacterized protein</fullName>
    </submittedName>
</protein>
<feature type="region of interest" description="Disordered" evidence="1">
    <location>
        <begin position="112"/>
        <end position="299"/>
    </location>
</feature>
<evidence type="ECO:0000256" key="1">
    <source>
        <dbReference type="SAM" id="MobiDB-lite"/>
    </source>
</evidence>
<accession>A0A9J6FAC5</accession>
<evidence type="ECO:0000313" key="3">
    <source>
        <dbReference type="Proteomes" id="UP000821853"/>
    </source>
</evidence>
<dbReference type="VEuPathDB" id="VectorBase:HLOH_044066"/>
<feature type="compositionally biased region" description="Basic and acidic residues" evidence="1">
    <location>
        <begin position="264"/>
        <end position="283"/>
    </location>
</feature>
<feature type="compositionally biased region" description="Pro residues" evidence="1">
    <location>
        <begin position="118"/>
        <end position="133"/>
    </location>
</feature>
<gene>
    <name evidence="2" type="ORF">HPB48_007061</name>
</gene>
<name>A0A9J6FAC5_HAELO</name>
<comment type="caution">
    <text evidence="2">The sequence shown here is derived from an EMBL/GenBank/DDBJ whole genome shotgun (WGS) entry which is preliminary data.</text>
</comment>
<dbReference type="Proteomes" id="UP000821853">
    <property type="component" value="Chromosome 1"/>
</dbReference>
<feature type="compositionally biased region" description="Basic and acidic residues" evidence="1">
    <location>
        <begin position="176"/>
        <end position="185"/>
    </location>
</feature>
<evidence type="ECO:0000313" key="2">
    <source>
        <dbReference type="EMBL" id="KAH9359938.1"/>
    </source>
</evidence>
<dbReference type="OrthoDB" id="10064617at2759"/>
<keyword evidence="3" id="KW-1185">Reference proteome</keyword>
<organism evidence="2 3">
    <name type="scientific">Haemaphysalis longicornis</name>
    <name type="common">Bush tick</name>
    <dbReference type="NCBI Taxonomy" id="44386"/>
    <lineage>
        <taxon>Eukaryota</taxon>
        <taxon>Metazoa</taxon>
        <taxon>Ecdysozoa</taxon>
        <taxon>Arthropoda</taxon>
        <taxon>Chelicerata</taxon>
        <taxon>Arachnida</taxon>
        <taxon>Acari</taxon>
        <taxon>Parasitiformes</taxon>
        <taxon>Ixodida</taxon>
        <taxon>Ixodoidea</taxon>
        <taxon>Ixodidae</taxon>
        <taxon>Haemaphysalinae</taxon>
        <taxon>Haemaphysalis</taxon>
    </lineage>
</organism>
<sequence>MTGTTRIFHVIPSTPTSLEAIPHQATLNGGPILIEVPGRSSLCLRCYHNGQYRKNCSTPWCRACRAYGHDETNCTPNCTQSYASRAKQRTPARTLEEYMDADDMAAIMSTEGPEAAAHPPPPLQASPHVPSPPVNTDVPAQEAGQLHEAEGREKRRAKTTRRLASDLQSAPGATRTPREGTETRHTAPPPLAAGITADRTMGTKGTEENASSVDDVRPLSPEATGRQKEPQRGRLSTRKQAAPSQKACKEKEETPAMPGAIREMVSDGAHESGAPRELKETVAERGPAVTSCDDQRDQL</sequence>
<dbReference type="EMBL" id="JABSTR010000001">
    <property type="protein sequence ID" value="KAH9359938.1"/>
    <property type="molecule type" value="Genomic_DNA"/>
</dbReference>
<reference evidence="2 3" key="1">
    <citation type="journal article" date="2020" name="Cell">
        <title>Large-Scale Comparative Analyses of Tick Genomes Elucidate Their Genetic Diversity and Vector Capacities.</title>
        <authorList>
            <consortium name="Tick Genome and Microbiome Consortium (TIGMIC)"/>
            <person name="Jia N."/>
            <person name="Wang J."/>
            <person name="Shi W."/>
            <person name="Du L."/>
            <person name="Sun Y."/>
            <person name="Zhan W."/>
            <person name="Jiang J.F."/>
            <person name="Wang Q."/>
            <person name="Zhang B."/>
            <person name="Ji P."/>
            <person name="Bell-Sakyi L."/>
            <person name="Cui X.M."/>
            <person name="Yuan T.T."/>
            <person name="Jiang B.G."/>
            <person name="Yang W.F."/>
            <person name="Lam T.T."/>
            <person name="Chang Q.C."/>
            <person name="Ding S.J."/>
            <person name="Wang X.J."/>
            <person name="Zhu J.G."/>
            <person name="Ruan X.D."/>
            <person name="Zhao L."/>
            <person name="Wei J.T."/>
            <person name="Ye R.Z."/>
            <person name="Que T.C."/>
            <person name="Du C.H."/>
            <person name="Zhou Y.H."/>
            <person name="Cheng J.X."/>
            <person name="Dai P.F."/>
            <person name="Guo W.B."/>
            <person name="Han X.H."/>
            <person name="Huang E.J."/>
            <person name="Li L.F."/>
            <person name="Wei W."/>
            <person name="Gao Y.C."/>
            <person name="Liu J.Z."/>
            <person name="Shao H.Z."/>
            <person name="Wang X."/>
            <person name="Wang C.C."/>
            <person name="Yang T.C."/>
            <person name="Huo Q.B."/>
            <person name="Li W."/>
            <person name="Chen H.Y."/>
            <person name="Chen S.E."/>
            <person name="Zhou L.G."/>
            <person name="Ni X.B."/>
            <person name="Tian J.H."/>
            <person name="Sheng Y."/>
            <person name="Liu T."/>
            <person name="Pan Y.S."/>
            <person name="Xia L.Y."/>
            <person name="Li J."/>
            <person name="Zhao F."/>
            <person name="Cao W.C."/>
        </authorList>
    </citation>
    <scope>NUCLEOTIDE SEQUENCE [LARGE SCALE GENOMIC DNA]</scope>
    <source>
        <strain evidence="2">HaeL-2018</strain>
    </source>
</reference>
<dbReference type="OMA" id="DETNCTP"/>